<feature type="region of interest" description="Disordered" evidence="1">
    <location>
        <begin position="1"/>
        <end position="78"/>
    </location>
</feature>
<feature type="compositionally biased region" description="Basic and acidic residues" evidence="1">
    <location>
        <begin position="1"/>
        <end position="10"/>
    </location>
</feature>
<comment type="caution">
    <text evidence="2">The sequence shown here is derived from an EMBL/GenBank/DDBJ whole genome shotgun (WGS) entry which is preliminary data.</text>
</comment>
<dbReference type="EMBL" id="LUEZ02000009">
    <property type="protein sequence ID" value="RDB29720.1"/>
    <property type="molecule type" value="Genomic_DNA"/>
</dbReference>
<proteinExistence type="predicted"/>
<dbReference type="Proteomes" id="UP000076154">
    <property type="component" value="Unassembled WGS sequence"/>
</dbReference>
<dbReference type="AlphaFoldDB" id="A0A369K8C1"/>
<evidence type="ECO:0000313" key="3">
    <source>
        <dbReference type="Proteomes" id="UP000076154"/>
    </source>
</evidence>
<accession>A0A369K8C1</accession>
<sequence length="630" mass="70947">MPRGYQSRERQQRHRNHRREEKIKEVWMPGQKRKRIVDLEDHDDTGRQSEIPVAEKSRPRRQYKEDARKKKKLCGQKCQQDPESAVRINWFIPLLWDQIENAARRAGKPWSPRRIVYEAQKLNSDSFARLMEQVVGRWIDPIAKAAGVSKWKEMVMKQVANRSAPGGETTRAGILDAFPEVKNIINVQLTSLRKAGVPLTLLSIRGIMNMGWSERRATKAAQKLPENHEEVLHNAFLHEAAIIRDHAIPAALCVNTDQTQIVYQQGSQRTWNKKGVKQVATVGQEEKRAFTLVPSVSASGVLLPMQSVFHGKTHASCPGKKAACFNEALDLNYQQLPSKSATYWSTQETMRRLINEIIAPYFDGTKVELDLPLTQSALWKIDCWSVHKSNEFLTWMKTNHPNIIVSFVPSGCTSMWQPLDVGIQRILKLSIKRSAHCDIVEEVSEQLASEKKDIFIDTTLGNLHDRSVHWVVNAIHDINKKDIILKSFELCTIGKFNCSHASMISPEALAELRNLPKTNPKLHHEISSVESSNTPGPSDVEPVFSESADDPSDIPLKAVQEHVSSLGLSVPDGFASDNTGGLVRTGTGEDIMAEMEESQAAEVETKVYGRGHRKLNKPPRWGGEDAWETG</sequence>
<name>A0A369K8C1_HYPMA</name>
<gene>
    <name evidence="2" type="ORF">Hypma_014168</name>
</gene>
<organism evidence="2 3">
    <name type="scientific">Hypsizygus marmoreus</name>
    <name type="common">White beech mushroom</name>
    <name type="synonym">Agaricus marmoreus</name>
    <dbReference type="NCBI Taxonomy" id="39966"/>
    <lineage>
        <taxon>Eukaryota</taxon>
        <taxon>Fungi</taxon>
        <taxon>Dikarya</taxon>
        <taxon>Basidiomycota</taxon>
        <taxon>Agaricomycotina</taxon>
        <taxon>Agaricomycetes</taxon>
        <taxon>Agaricomycetidae</taxon>
        <taxon>Agaricales</taxon>
        <taxon>Tricholomatineae</taxon>
        <taxon>Lyophyllaceae</taxon>
        <taxon>Hypsizygus</taxon>
    </lineage>
</organism>
<feature type="compositionally biased region" description="Basic and acidic residues" evidence="1">
    <location>
        <begin position="36"/>
        <end position="68"/>
    </location>
</feature>
<feature type="region of interest" description="Disordered" evidence="1">
    <location>
        <begin position="525"/>
        <end position="550"/>
    </location>
</feature>
<keyword evidence="3" id="KW-1185">Reference proteome</keyword>
<dbReference type="InParanoid" id="A0A369K8C1"/>
<feature type="region of interest" description="Disordered" evidence="1">
    <location>
        <begin position="611"/>
        <end position="630"/>
    </location>
</feature>
<evidence type="ECO:0000313" key="2">
    <source>
        <dbReference type="EMBL" id="RDB29720.1"/>
    </source>
</evidence>
<reference evidence="2" key="1">
    <citation type="submission" date="2018-04" db="EMBL/GenBank/DDBJ databases">
        <title>Whole genome sequencing of Hypsizygus marmoreus.</title>
        <authorList>
            <person name="Choi I.-G."/>
            <person name="Min B."/>
            <person name="Kim J.-G."/>
            <person name="Kim S."/>
            <person name="Oh Y.-L."/>
            <person name="Kong W.-S."/>
            <person name="Park H."/>
            <person name="Jeong J."/>
            <person name="Song E.-S."/>
        </authorList>
    </citation>
    <scope>NUCLEOTIDE SEQUENCE [LARGE SCALE GENOMIC DNA]</scope>
    <source>
        <strain evidence="2">51987-8</strain>
    </source>
</reference>
<evidence type="ECO:0000256" key="1">
    <source>
        <dbReference type="SAM" id="MobiDB-lite"/>
    </source>
</evidence>
<dbReference type="OrthoDB" id="3257623at2759"/>
<protein>
    <recommendedName>
        <fullName evidence="4">DDE-1 domain-containing protein</fullName>
    </recommendedName>
</protein>
<evidence type="ECO:0008006" key="4">
    <source>
        <dbReference type="Google" id="ProtNLM"/>
    </source>
</evidence>